<dbReference type="InterPro" id="IPR016047">
    <property type="entry name" value="M23ase_b-sheet_dom"/>
</dbReference>
<keyword evidence="5" id="KW-1185">Reference proteome</keyword>
<comment type="caution">
    <text evidence="4">The sequence shown here is derived from an EMBL/GenBank/DDBJ whole genome shotgun (WGS) entry which is preliminary data.</text>
</comment>
<proteinExistence type="predicted"/>
<evidence type="ECO:0000256" key="2">
    <source>
        <dbReference type="SAM" id="Phobius"/>
    </source>
</evidence>
<dbReference type="SUPFAM" id="SSF51261">
    <property type="entry name" value="Duplicated hybrid motif"/>
    <property type="match status" value="1"/>
</dbReference>
<organism evidence="4 5">
    <name type="scientific">Phaeodactylibacter luteus</name>
    <dbReference type="NCBI Taxonomy" id="1564516"/>
    <lineage>
        <taxon>Bacteria</taxon>
        <taxon>Pseudomonadati</taxon>
        <taxon>Bacteroidota</taxon>
        <taxon>Saprospiria</taxon>
        <taxon>Saprospirales</taxon>
        <taxon>Haliscomenobacteraceae</taxon>
        <taxon>Phaeodactylibacter</taxon>
    </lineage>
</organism>
<dbReference type="CDD" id="cd12797">
    <property type="entry name" value="M23_peptidase"/>
    <property type="match status" value="1"/>
</dbReference>
<feature type="coiled-coil region" evidence="1">
    <location>
        <begin position="56"/>
        <end position="90"/>
    </location>
</feature>
<dbReference type="Pfam" id="PF01551">
    <property type="entry name" value="Peptidase_M23"/>
    <property type="match status" value="1"/>
</dbReference>
<dbReference type="Proteomes" id="UP000321580">
    <property type="component" value="Unassembled WGS sequence"/>
</dbReference>
<gene>
    <name evidence="4" type="ORF">FRY97_11155</name>
</gene>
<feature type="domain" description="M23ase beta-sheet core" evidence="3">
    <location>
        <begin position="202"/>
        <end position="297"/>
    </location>
</feature>
<accession>A0A5C6RKW4</accession>
<dbReference type="RefSeq" id="WP_147167606.1">
    <property type="nucleotide sequence ID" value="NZ_VOOR01000020.1"/>
</dbReference>
<evidence type="ECO:0000259" key="3">
    <source>
        <dbReference type="Pfam" id="PF01551"/>
    </source>
</evidence>
<dbReference type="GO" id="GO:0004222">
    <property type="term" value="F:metalloendopeptidase activity"/>
    <property type="evidence" value="ECO:0007669"/>
    <property type="project" value="TreeGrafter"/>
</dbReference>
<keyword evidence="2" id="KW-0812">Transmembrane</keyword>
<keyword evidence="1" id="KW-0175">Coiled coil</keyword>
<reference evidence="4 5" key="1">
    <citation type="submission" date="2019-08" db="EMBL/GenBank/DDBJ databases">
        <title>Genome of Phaeodactylibacter luteus.</title>
        <authorList>
            <person name="Bowman J.P."/>
        </authorList>
    </citation>
    <scope>NUCLEOTIDE SEQUENCE [LARGE SCALE GENOMIC DNA]</scope>
    <source>
        <strain evidence="4 5">KCTC 42180</strain>
    </source>
</reference>
<dbReference type="PANTHER" id="PTHR21666">
    <property type="entry name" value="PEPTIDASE-RELATED"/>
    <property type="match status" value="1"/>
</dbReference>
<dbReference type="InterPro" id="IPR011055">
    <property type="entry name" value="Dup_hybrid_motif"/>
</dbReference>
<feature type="transmembrane region" description="Helical" evidence="2">
    <location>
        <begin position="26"/>
        <end position="47"/>
    </location>
</feature>
<dbReference type="FunFam" id="2.70.70.10:FF:000006">
    <property type="entry name" value="M23 family peptidase"/>
    <property type="match status" value="1"/>
</dbReference>
<name>A0A5C6RKW4_9BACT</name>
<keyword evidence="2" id="KW-1133">Transmembrane helix</keyword>
<evidence type="ECO:0000256" key="1">
    <source>
        <dbReference type="SAM" id="Coils"/>
    </source>
</evidence>
<protein>
    <submittedName>
        <fullName evidence="4">M23 family metallopeptidase</fullName>
    </submittedName>
</protein>
<dbReference type="PANTHER" id="PTHR21666:SF270">
    <property type="entry name" value="MUREIN HYDROLASE ACTIVATOR ENVC"/>
    <property type="match status" value="1"/>
</dbReference>
<dbReference type="EMBL" id="VOOR01000020">
    <property type="protein sequence ID" value="TXB63051.1"/>
    <property type="molecule type" value="Genomic_DNA"/>
</dbReference>
<dbReference type="OrthoDB" id="9810477at2"/>
<evidence type="ECO:0000313" key="5">
    <source>
        <dbReference type="Proteomes" id="UP000321580"/>
    </source>
</evidence>
<dbReference type="InterPro" id="IPR050570">
    <property type="entry name" value="Cell_wall_metabolism_enzyme"/>
</dbReference>
<dbReference type="AlphaFoldDB" id="A0A5C6RKW4"/>
<dbReference type="Gene3D" id="2.70.70.10">
    <property type="entry name" value="Glucose Permease (Domain IIA)"/>
    <property type="match status" value="1"/>
</dbReference>
<sequence length="325" mass="36361">MGKEKFVYNTQTLRYEKVEESTTQRVLRVLGFICAAVATAFLFTLAAHEWLPSPKEKALMDEIEFMEANYAELGTELERLRAVLNKVQERDAYAHRMVFGVDPIDQGVWEGGVGGHDKYEGLRQYSSGDLMASVQQDIDKFKRQLDLQSRSLDTIINLAKEKEEMLASIPSIKPVRSDKLPRSVRLLSGFGRRIHPIYKVPKMHYGIDFTAPSGTPIQATGAGKVVKAGRGSGYGNRVIIDHGFGYETLYAHMKRIDVKVGQTVKRGQQIGLVGNTGASTAPHCHYEVIHKGQKVNPIHYCLDGLSPEEYQEMVQAAEMPNQSFD</sequence>
<keyword evidence="2" id="KW-0472">Membrane</keyword>
<evidence type="ECO:0000313" key="4">
    <source>
        <dbReference type="EMBL" id="TXB63051.1"/>
    </source>
</evidence>